<gene>
    <name evidence="1" type="ORF">BacF7301_12645</name>
</gene>
<dbReference type="Proteomes" id="UP000501780">
    <property type="component" value="Chromosome"/>
</dbReference>
<evidence type="ECO:0000313" key="1">
    <source>
        <dbReference type="EMBL" id="QIU94938.1"/>
    </source>
</evidence>
<protein>
    <submittedName>
        <fullName evidence="1">Uncharacterized protein</fullName>
    </submittedName>
</protein>
<keyword evidence="2" id="KW-1185">Reference proteome</keyword>
<accession>A0A6H0KQY5</accession>
<reference evidence="1 2" key="1">
    <citation type="submission" date="2020-03" db="EMBL/GenBank/DDBJ databases">
        <title>Genomic analysis of Bacteroides faecium CBA7301.</title>
        <authorList>
            <person name="Kim J."/>
            <person name="Roh S.W."/>
        </authorList>
    </citation>
    <scope>NUCLEOTIDE SEQUENCE [LARGE SCALE GENOMIC DNA]</scope>
    <source>
        <strain evidence="1 2">CBA7301</strain>
    </source>
</reference>
<organism evidence="1 2">
    <name type="scientific">Bacteroides faecium</name>
    <dbReference type="NCBI Taxonomy" id="2715212"/>
    <lineage>
        <taxon>Bacteria</taxon>
        <taxon>Pseudomonadati</taxon>
        <taxon>Bacteroidota</taxon>
        <taxon>Bacteroidia</taxon>
        <taxon>Bacteroidales</taxon>
        <taxon>Bacteroidaceae</taxon>
        <taxon>Bacteroides</taxon>
    </lineage>
</organism>
<proteinExistence type="predicted"/>
<sequence>MNSPFGKIEWNKYEASLLIEAYKNVEAGDITRENAISKLSIRLRNRMLIHGISIGETYRNTNGINLQMSAIEYCLTNGEKGCIKPSQLFRDMVLMYVTDEDKFKAILIEAKEMYPEPIKEYSYQEHECVSNILRESNVEHYRYLPRFRIILSQRFSKGFRLNSIIATKQFNRYYEELFGEELLIDNEELNATISSCGLVLDDKLYLHNYLLDDTLKMRLEVYIKEVFTEPNRYIFYEVLFNEFYAELLDSRIADKEMFAAYLRYCYDDKWYFNSHYFANIENVKIDSDEIVVNYILEQCAVVSEDDAIAAISYLPEDWVRQSFNRNNTVLITNGRGLRFHIDIFVITSDELNRIIQIIALGISKFGFIGADELMDDLKKQVPSVIENNSTISELGIRNALALKLSGQFSFNRSVISNIGENISAVDALLTFARSHDKYSLAEIDQLASTLGTVLNYHLESISKYSCRLDNNNFISNRLVEFDCDKIDDALSLCCDGDFMPLKDITNFASFPPCGHVWNLRLLESFLLIGSKMFKLLYGGYLNKNNISGTVVKCNSQFKSFDDVVIYALATSEIRLTKNDALDFLANEGYIVQRRFATIDNLLIKANELRNKLKD</sequence>
<evidence type="ECO:0000313" key="2">
    <source>
        <dbReference type="Proteomes" id="UP000501780"/>
    </source>
</evidence>
<name>A0A6H0KQY5_9BACE</name>
<dbReference type="KEGG" id="bfc:BacF7301_12645"/>
<dbReference type="AlphaFoldDB" id="A0A6H0KQY5"/>
<dbReference type="EMBL" id="CP050831">
    <property type="protein sequence ID" value="QIU94938.1"/>
    <property type="molecule type" value="Genomic_DNA"/>
</dbReference>
<dbReference type="RefSeq" id="WP_167963299.1">
    <property type="nucleotide sequence ID" value="NZ_CP050831.1"/>
</dbReference>